<reference evidence="2 3" key="1">
    <citation type="journal article" date="2014" name="BMC Genomics">
        <title>Comparative genomics of the major fungal agents of human and animal Sporotrichosis: Sporothrix schenckii and Sporothrix brasiliensis.</title>
        <authorList>
            <person name="Teixeira M.M."/>
            <person name="de Almeida L.G."/>
            <person name="Kubitschek-Barreira P."/>
            <person name="Alves F.L."/>
            <person name="Kioshima E.S."/>
            <person name="Abadio A.K."/>
            <person name="Fernandes L."/>
            <person name="Derengowski L.S."/>
            <person name="Ferreira K.S."/>
            <person name="Souza R.C."/>
            <person name="Ruiz J.C."/>
            <person name="de Andrade N.C."/>
            <person name="Paes H.C."/>
            <person name="Nicola A.M."/>
            <person name="Albuquerque P."/>
            <person name="Gerber A.L."/>
            <person name="Martins V.P."/>
            <person name="Peconick L.D."/>
            <person name="Neto A.V."/>
            <person name="Chaucanez C.B."/>
            <person name="Silva P.A."/>
            <person name="Cunha O.L."/>
            <person name="de Oliveira F.F."/>
            <person name="dos Santos T.C."/>
            <person name="Barros A.L."/>
            <person name="Soares M.A."/>
            <person name="de Oliveira L.M."/>
            <person name="Marini M.M."/>
            <person name="Villalobos-Duno H."/>
            <person name="Cunha M.M."/>
            <person name="de Hoog S."/>
            <person name="da Silveira J.F."/>
            <person name="Henrissat B."/>
            <person name="Nino-Vega G.A."/>
            <person name="Cisalpino P.S."/>
            <person name="Mora-Montes H.M."/>
            <person name="Almeida S.R."/>
            <person name="Stajich J.E."/>
            <person name="Lopes-Bezerra L.M."/>
            <person name="Vasconcelos A.T."/>
            <person name="Felipe M.S."/>
        </authorList>
    </citation>
    <scope>NUCLEOTIDE SEQUENCE [LARGE SCALE GENOMIC DNA]</scope>
    <source>
        <strain evidence="2 3">1099-18</strain>
    </source>
</reference>
<dbReference type="KEGG" id="ssck:SPSK_02037"/>
<dbReference type="VEuPathDB" id="FungiDB:SPSK_02037"/>
<name>A0A0F2MCV4_SPOSC</name>
<feature type="region of interest" description="Disordered" evidence="1">
    <location>
        <begin position="71"/>
        <end position="97"/>
    </location>
</feature>
<protein>
    <submittedName>
        <fullName evidence="2">Uncharacterized protein</fullName>
    </submittedName>
</protein>
<comment type="caution">
    <text evidence="2">The sequence shown here is derived from an EMBL/GenBank/DDBJ whole genome shotgun (WGS) entry which is preliminary data.</text>
</comment>
<dbReference type="RefSeq" id="XP_016590189.1">
    <property type="nucleotide sequence ID" value="XM_016728934.1"/>
</dbReference>
<evidence type="ECO:0000256" key="1">
    <source>
        <dbReference type="SAM" id="MobiDB-lite"/>
    </source>
</evidence>
<organism evidence="2 3">
    <name type="scientific">Sporothrix schenckii 1099-18</name>
    <dbReference type="NCBI Taxonomy" id="1397361"/>
    <lineage>
        <taxon>Eukaryota</taxon>
        <taxon>Fungi</taxon>
        <taxon>Dikarya</taxon>
        <taxon>Ascomycota</taxon>
        <taxon>Pezizomycotina</taxon>
        <taxon>Sordariomycetes</taxon>
        <taxon>Sordariomycetidae</taxon>
        <taxon>Ophiostomatales</taxon>
        <taxon>Ophiostomataceae</taxon>
        <taxon>Sporothrix</taxon>
    </lineage>
</organism>
<gene>
    <name evidence="2" type="ORF">SPSK_02037</name>
</gene>
<dbReference type="GeneID" id="27664211"/>
<reference evidence="2 3" key="2">
    <citation type="journal article" date="2015" name="Eukaryot. Cell">
        <title>Asexual propagation of a virulent clone complex in a human and feline outbreak of sporotrichosis.</title>
        <authorList>
            <person name="Teixeira Mde M."/>
            <person name="Rodrigues A.M."/>
            <person name="Tsui C.K."/>
            <person name="de Almeida L.G."/>
            <person name="Van Diepeningen A.D."/>
            <person name="van den Ende B.G."/>
            <person name="Fernandes G.F."/>
            <person name="Kano R."/>
            <person name="Hamelin R.C."/>
            <person name="Lopes-Bezerra L.M."/>
            <person name="Vasconcelos A.T."/>
            <person name="de Hoog S."/>
            <person name="de Camargo Z.P."/>
            <person name="Felipe M.S."/>
        </authorList>
    </citation>
    <scope>NUCLEOTIDE SEQUENCE [LARGE SCALE GENOMIC DNA]</scope>
    <source>
        <strain evidence="2 3">1099-18</strain>
    </source>
</reference>
<dbReference type="AlphaFoldDB" id="A0A0F2MCV4"/>
<evidence type="ECO:0000313" key="2">
    <source>
        <dbReference type="EMBL" id="KJR87513.1"/>
    </source>
</evidence>
<dbReference type="Proteomes" id="UP000033710">
    <property type="component" value="Unassembled WGS sequence"/>
</dbReference>
<dbReference type="EMBL" id="AXCR01000005">
    <property type="protein sequence ID" value="KJR87513.1"/>
    <property type="molecule type" value="Genomic_DNA"/>
</dbReference>
<sequence length="128" mass="14164">MSRGRADRKRFCERRSESKKTAVSVDMAMCSACGYGCRFVLVVVRQYDIVHHVHADSSNAALCLGASEARQGRRPRRGGQAELQRIQKQDKYSSGGVGGGRRVIVTINEYDADGGRCENGLWRKGSKK</sequence>
<accession>A0A0F2MCV4</accession>
<proteinExistence type="predicted"/>
<evidence type="ECO:0000313" key="3">
    <source>
        <dbReference type="Proteomes" id="UP000033710"/>
    </source>
</evidence>